<protein>
    <recommendedName>
        <fullName evidence="2">Myb/SANT-like domain-containing protein</fullName>
    </recommendedName>
</protein>
<feature type="region of interest" description="Disordered" evidence="1">
    <location>
        <begin position="32"/>
        <end position="60"/>
    </location>
</feature>
<reference evidence="3" key="1">
    <citation type="submission" date="2023-07" db="EMBL/GenBank/DDBJ databases">
        <title>A chromosome-level genome assembly of Lolium multiflorum.</title>
        <authorList>
            <person name="Chen Y."/>
            <person name="Copetti D."/>
            <person name="Kolliker R."/>
            <person name="Studer B."/>
        </authorList>
    </citation>
    <scope>NUCLEOTIDE SEQUENCE</scope>
    <source>
        <strain evidence="3">02402/16</strain>
        <tissue evidence="3">Leaf</tissue>
    </source>
</reference>
<dbReference type="Proteomes" id="UP001231189">
    <property type="component" value="Unassembled WGS sequence"/>
</dbReference>
<evidence type="ECO:0000259" key="2">
    <source>
        <dbReference type="Pfam" id="PF12776"/>
    </source>
</evidence>
<proteinExistence type="predicted"/>
<accession>A0AAD8TI68</accession>
<feature type="region of interest" description="Disordered" evidence="1">
    <location>
        <begin position="366"/>
        <end position="395"/>
    </location>
</feature>
<dbReference type="EMBL" id="JAUUTY010000002">
    <property type="protein sequence ID" value="KAK1683259.1"/>
    <property type="molecule type" value="Genomic_DNA"/>
</dbReference>
<organism evidence="3 4">
    <name type="scientific">Lolium multiflorum</name>
    <name type="common">Italian ryegrass</name>
    <name type="synonym">Lolium perenne subsp. multiflorum</name>
    <dbReference type="NCBI Taxonomy" id="4521"/>
    <lineage>
        <taxon>Eukaryota</taxon>
        <taxon>Viridiplantae</taxon>
        <taxon>Streptophyta</taxon>
        <taxon>Embryophyta</taxon>
        <taxon>Tracheophyta</taxon>
        <taxon>Spermatophyta</taxon>
        <taxon>Magnoliopsida</taxon>
        <taxon>Liliopsida</taxon>
        <taxon>Poales</taxon>
        <taxon>Poaceae</taxon>
        <taxon>BOP clade</taxon>
        <taxon>Pooideae</taxon>
        <taxon>Poodae</taxon>
        <taxon>Poeae</taxon>
        <taxon>Poeae Chloroplast Group 2 (Poeae type)</taxon>
        <taxon>Loliodinae</taxon>
        <taxon>Loliinae</taxon>
        <taxon>Lolium</taxon>
    </lineage>
</organism>
<evidence type="ECO:0000313" key="3">
    <source>
        <dbReference type="EMBL" id="KAK1683259.1"/>
    </source>
</evidence>
<dbReference type="PANTHER" id="PTHR46929:SF15">
    <property type="entry name" value="MYB_SANT-LIKE DOMAIN-CONTAINING PROTEIN"/>
    <property type="match status" value="1"/>
</dbReference>
<comment type="caution">
    <text evidence="3">The sequence shown here is derived from an EMBL/GenBank/DDBJ whole genome shotgun (WGS) entry which is preliminary data.</text>
</comment>
<dbReference type="PANTHER" id="PTHR46929">
    <property type="entry name" value="EXPRESSED PROTEIN"/>
    <property type="match status" value="1"/>
</dbReference>
<dbReference type="AlphaFoldDB" id="A0AAD8TI68"/>
<gene>
    <name evidence="3" type="ORF">QYE76_044107</name>
</gene>
<feature type="compositionally biased region" description="Low complexity" evidence="1">
    <location>
        <begin position="374"/>
        <end position="388"/>
    </location>
</feature>
<sequence length="741" mass="81143">MSTFRRNFLCSALKPPLRDSTQCLEVDGTDELGISGRGSASSGNDLQRERKYLGGGGGAMERKATTHVGSWLSLSCVPSPAKQVGTSRFRAEAMGNENSAPPAAGAWPDLQHTKRNATAELGRDRRGAETAAPLLKWMQNEADEAAVRTMVPAPSSENLYKHEAMGQLGGDLLMNLDEASVPLLKWIKNDPEAAVKTMVPPPSSENLLKHKATGQLGGILFKQTETAKPSLVKRIATADEASAEAATKLLSAPPSGCLYKLKSKDQPGRNHPRTVPCELRPMINQMCPHEGSFTMHGNGKLMNTYTVYEVYVYKTQAITYLYGHDWRKFAFDYGLKKGDELRIRNSNGQIYLAGFNMIKAADPLMEQERMSQRAPTPASAPASHSPASAPVPVPAPFIASTQQAPTSALVPVEAPYTTPAQQAPASALVPLAAPFTAPAQQSPASAPVPLEAPFIAPAQQSPASAPARVPAQAPAPAPARSPRSQLIAVATRVVTRTHLKAMFSIGLRITELETNTEFYCLFRPSIRTWKRRLNSTHTPPGLSSRGLQFGASHLRIDLETIGTPIPTYRFVSLVKTLVREEYARLCLLAPPLAGKKDNRSYLAWTADMDTALLAMLVEHHNNGDHAQNGWKPHVYNACIKHVKEKCNVVINKDKIVARIKTFDKHYEIISKMLAQSGFGWDWENNMVMVDSDEVWSRYVEANKEAGCYRNKVVRNWDAIQIIYSKDHATGAGARTELRLFR</sequence>
<name>A0AAD8TI68_LOLMU</name>
<dbReference type="InterPro" id="IPR024752">
    <property type="entry name" value="Myb/SANT-like_dom"/>
</dbReference>
<feature type="region of interest" description="Disordered" evidence="1">
    <location>
        <begin position="459"/>
        <end position="482"/>
    </location>
</feature>
<feature type="compositionally biased region" description="Low complexity" evidence="1">
    <location>
        <begin position="459"/>
        <end position="472"/>
    </location>
</feature>
<feature type="domain" description="Myb/SANT-like" evidence="2">
    <location>
        <begin position="604"/>
        <end position="698"/>
    </location>
</feature>
<evidence type="ECO:0000313" key="4">
    <source>
        <dbReference type="Proteomes" id="UP001231189"/>
    </source>
</evidence>
<dbReference type="Pfam" id="PF12776">
    <property type="entry name" value="Myb_DNA-bind_3"/>
    <property type="match status" value="1"/>
</dbReference>
<evidence type="ECO:0000256" key="1">
    <source>
        <dbReference type="SAM" id="MobiDB-lite"/>
    </source>
</evidence>
<keyword evidence="4" id="KW-1185">Reference proteome</keyword>